<sequence length="134" mass="15128">MNQEESILYKTVGRKNHFKVPDGYFCDFNDRMIALLPELESGKEKHTPKIIKLRHAHNMQLKIVAAACSLAFILGMGVLSLRQVDNQMAQQNSHNNSHHHKASPQMGATYTATDAAADYSMLDNEDIYAFVSEY</sequence>
<dbReference type="EMBL" id="UGTJ01000001">
    <property type="protein sequence ID" value="SUB79211.1"/>
    <property type="molecule type" value="Genomic_DNA"/>
</dbReference>
<name>A0AAQ1UK31_9BACT</name>
<proteinExistence type="predicted"/>
<dbReference type="AlphaFoldDB" id="A0AAQ1UK31"/>
<dbReference type="RefSeq" id="WP_115153140.1">
    <property type="nucleotide sequence ID" value="NZ_DBFWLE010000018.1"/>
</dbReference>
<keyword evidence="1" id="KW-1133">Transmembrane helix</keyword>
<gene>
    <name evidence="2" type="ORF">NCTC13063_00469</name>
</gene>
<dbReference type="Proteomes" id="UP000255283">
    <property type="component" value="Unassembled WGS sequence"/>
</dbReference>
<reference evidence="2 3" key="1">
    <citation type="submission" date="2018-06" db="EMBL/GenBank/DDBJ databases">
        <authorList>
            <consortium name="Pathogen Informatics"/>
            <person name="Doyle S."/>
        </authorList>
    </citation>
    <scope>NUCLEOTIDE SEQUENCE [LARGE SCALE GENOMIC DNA]</scope>
    <source>
        <strain evidence="2 3">NCTC13063</strain>
    </source>
</reference>
<feature type="transmembrane region" description="Helical" evidence="1">
    <location>
        <begin position="61"/>
        <end position="81"/>
    </location>
</feature>
<organism evidence="2 3">
    <name type="scientific">Segatella buccae</name>
    <dbReference type="NCBI Taxonomy" id="28126"/>
    <lineage>
        <taxon>Bacteria</taxon>
        <taxon>Pseudomonadati</taxon>
        <taxon>Bacteroidota</taxon>
        <taxon>Bacteroidia</taxon>
        <taxon>Bacteroidales</taxon>
        <taxon>Prevotellaceae</taxon>
        <taxon>Segatella</taxon>
    </lineage>
</organism>
<keyword evidence="1" id="KW-0472">Membrane</keyword>
<evidence type="ECO:0000256" key="1">
    <source>
        <dbReference type="SAM" id="Phobius"/>
    </source>
</evidence>
<protein>
    <submittedName>
        <fullName evidence="2">Uncharacterized protein</fullName>
    </submittedName>
</protein>
<keyword evidence="1" id="KW-0812">Transmembrane</keyword>
<evidence type="ECO:0000313" key="2">
    <source>
        <dbReference type="EMBL" id="SUB79211.1"/>
    </source>
</evidence>
<comment type="caution">
    <text evidence="2">The sequence shown here is derived from an EMBL/GenBank/DDBJ whole genome shotgun (WGS) entry which is preliminary data.</text>
</comment>
<evidence type="ECO:0000313" key="3">
    <source>
        <dbReference type="Proteomes" id="UP000255283"/>
    </source>
</evidence>
<accession>A0AAQ1UK31</accession>